<reference evidence="2" key="2">
    <citation type="submission" date="2023-05" db="EMBL/GenBank/DDBJ databases">
        <authorList>
            <consortium name="Lawrence Berkeley National Laboratory"/>
            <person name="Steindorff A."/>
            <person name="Hensen N."/>
            <person name="Bonometti L."/>
            <person name="Westerberg I."/>
            <person name="Brannstrom I.O."/>
            <person name="Guillou S."/>
            <person name="Cros-Aarteil S."/>
            <person name="Calhoun S."/>
            <person name="Haridas S."/>
            <person name="Kuo A."/>
            <person name="Mondo S."/>
            <person name="Pangilinan J."/>
            <person name="Riley R."/>
            <person name="Labutti K."/>
            <person name="Andreopoulos B."/>
            <person name="Lipzen A."/>
            <person name="Chen C."/>
            <person name="Yanf M."/>
            <person name="Daum C."/>
            <person name="Ng V."/>
            <person name="Clum A."/>
            <person name="Ohm R."/>
            <person name="Martin F."/>
            <person name="Silar P."/>
            <person name="Natvig D."/>
            <person name="Lalanne C."/>
            <person name="Gautier V."/>
            <person name="Ament-Velasquez S.L."/>
            <person name="Kruys A."/>
            <person name="Hutchinson M.I."/>
            <person name="Powell A.J."/>
            <person name="Barry K."/>
            <person name="Miller A.N."/>
            <person name="Grigoriev I.V."/>
            <person name="Debuchy R."/>
            <person name="Gladieux P."/>
            <person name="Thoren M.H."/>
            <person name="Johannesson H."/>
        </authorList>
    </citation>
    <scope>NUCLEOTIDE SEQUENCE</scope>
    <source>
        <strain evidence="2">PSN309</strain>
    </source>
</reference>
<proteinExistence type="predicted"/>
<dbReference type="EMBL" id="MU864493">
    <property type="protein sequence ID" value="KAK4184347.1"/>
    <property type="molecule type" value="Genomic_DNA"/>
</dbReference>
<name>A0AAN6WQ56_9PEZI</name>
<protein>
    <submittedName>
        <fullName evidence="2">Heterokaryon incompatibility protein 6, OR allele</fullName>
    </submittedName>
</protein>
<comment type="caution">
    <text evidence="2">The sequence shown here is derived from an EMBL/GenBank/DDBJ whole genome shotgun (WGS) entry which is preliminary data.</text>
</comment>
<evidence type="ECO:0000313" key="2">
    <source>
        <dbReference type="EMBL" id="KAK4184347.1"/>
    </source>
</evidence>
<evidence type="ECO:0000259" key="1">
    <source>
        <dbReference type="Pfam" id="PF06985"/>
    </source>
</evidence>
<dbReference type="PANTHER" id="PTHR33112:SF12">
    <property type="entry name" value="HETEROKARYON INCOMPATIBILITY DOMAIN-CONTAINING PROTEIN"/>
    <property type="match status" value="1"/>
</dbReference>
<keyword evidence="3" id="KW-1185">Reference proteome</keyword>
<sequence length="1019" mass="117008">MRHTIRKIETQNIRDHETQVTIDMVWRSRDTGDDTGGIEDPDVRAMLKDFGELKATRGKSGLDAADSGKNVFSIDGFSDEQLENVMVRKQMKSEAENDNGASSFTLEDEEKFKQYRHHCYVRRWGLLTEKPGLDEEWFIPNPPVLPEDDPEYLCEMCRHIDFEVLFTRQGIVGNVMPGPTDIHLQGLDRVLQNETCSFCTLLRRKIANDNLLPDPTKVLPGSPIHLRVIHDAPDFAAKIEVEIDSYERGTPKNRFVLQRFDSTGTDPTPLQGRPVSQENADLDLLKQWYRTCKEVHGAKDEGIGSGHALGDGINTLKVIDTTENRICDIETSDEYACLSYVWGTAGNQTQYTEATKEVLETPGGLLKEFMHLPQTIKDTMGVIRHVGLRYLWVDALCIRQDDEHDKARLISRMHEIYGNAALTVVAAANSNPFRGLAGVGSVARTRTQIIQRFQGITVAAAFHDARKPYADIEKSVWNSRAWTFQERVLSQRIACFTDSQMTFNCPHVATMFEDTVPVTEVGYAPRPVNDELQIRSRMVDLFFRLFHDPTEAEHPNKAFISDYTTTVYYAEDKNGEDDVSPEPAPVYVFAEAPAPVVMGLGNVKTQTLWDLYRRAVNDYTKRKLTCDIDAVNAFSGIEGLIRRGANTTFWHGIPEFEFDRALLWVPQEPLRRRKQDGMPLFPSWAWCAWDGHSSYRGRGYYNSLRRPSVSVVKWLQEMDKQEWIARVRALEGEPPEEVEARVQHILDTRLLLRPQDPNRLWHPDFEDLGWKSACHVDRNEHMYYHEAYPGLRFSYPISLPDQKICTRPLGSNFDTLAFVARTAPVRFVDIIAEGHVQEPLQHRYIQLGINDADRSANFRPDWKRIIYHQGYRAGFLSLNIPFADIDVSSHDKYFLVAMSMDELPRIAPPTEGWDRYWGMEPPLIQRYWYQQEWPEGPRELVLPDPDVKPDTGCRNENGDPYWDEDRFGHALGFRIYNVLLLEEYEDDEGLSRYQRIGVGKMQRMAFNHAKPVVETIVLK</sequence>
<organism evidence="2 3">
    <name type="scientific">Podospora australis</name>
    <dbReference type="NCBI Taxonomy" id="1536484"/>
    <lineage>
        <taxon>Eukaryota</taxon>
        <taxon>Fungi</taxon>
        <taxon>Dikarya</taxon>
        <taxon>Ascomycota</taxon>
        <taxon>Pezizomycotina</taxon>
        <taxon>Sordariomycetes</taxon>
        <taxon>Sordariomycetidae</taxon>
        <taxon>Sordariales</taxon>
        <taxon>Podosporaceae</taxon>
        <taxon>Podospora</taxon>
    </lineage>
</organism>
<reference evidence="2" key="1">
    <citation type="journal article" date="2023" name="Mol. Phylogenet. Evol.">
        <title>Genome-scale phylogeny and comparative genomics of the fungal order Sordariales.</title>
        <authorList>
            <person name="Hensen N."/>
            <person name="Bonometti L."/>
            <person name="Westerberg I."/>
            <person name="Brannstrom I.O."/>
            <person name="Guillou S."/>
            <person name="Cros-Aarteil S."/>
            <person name="Calhoun S."/>
            <person name="Haridas S."/>
            <person name="Kuo A."/>
            <person name="Mondo S."/>
            <person name="Pangilinan J."/>
            <person name="Riley R."/>
            <person name="LaButti K."/>
            <person name="Andreopoulos B."/>
            <person name="Lipzen A."/>
            <person name="Chen C."/>
            <person name="Yan M."/>
            <person name="Daum C."/>
            <person name="Ng V."/>
            <person name="Clum A."/>
            <person name="Steindorff A."/>
            <person name="Ohm R.A."/>
            <person name="Martin F."/>
            <person name="Silar P."/>
            <person name="Natvig D.O."/>
            <person name="Lalanne C."/>
            <person name="Gautier V."/>
            <person name="Ament-Velasquez S.L."/>
            <person name="Kruys A."/>
            <person name="Hutchinson M.I."/>
            <person name="Powell A.J."/>
            <person name="Barry K."/>
            <person name="Miller A.N."/>
            <person name="Grigoriev I.V."/>
            <person name="Debuchy R."/>
            <person name="Gladieux P."/>
            <person name="Hiltunen Thoren M."/>
            <person name="Johannesson H."/>
        </authorList>
    </citation>
    <scope>NUCLEOTIDE SEQUENCE</scope>
    <source>
        <strain evidence="2">PSN309</strain>
    </source>
</reference>
<dbReference type="Proteomes" id="UP001302126">
    <property type="component" value="Unassembled WGS sequence"/>
</dbReference>
<evidence type="ECO:0000313" key="3">
    <source>
        <dbReference type="Proteomes" id="UP001302126"/>
    </source>
</evidence>
<dbReference type="InterPro" id="IPR010730">
    <property type="entry name" value="HET"/>
</dbReference>
<dbReference type="Pfam" id="PF06985">
    <property type="entry name" value="HET"/>
    <property type="match status" value="1"/>
</dbReference>
<dbReference type="PANTHER" id="PTHR33112">
    <property type="entry name" value="DOMAIN PROTEIN, PUTATIVE-RELATED"/>
    <property type="match status" value="1"/>
</dbReference>
<dbReference type="AlphaFoldDB" id="A0AAN6WQ56"/>
<accession>A0AAN6WQ56</accession>
<gene>
    <name evidence="2" type="ORF">QBC35DRAFT_59389</name>
</gene>
<feature type="domain" description="Heterokaryon incompatibility" evidence="1">
    <location>
        <begin position="335"/>
        <end position="486"/>
    </location>
</feature>